<evidence type="ECO:0000256" key="8">
    <source>
        <dbReference type="ARBA" id="ARBA00037998"/>
    </source>
</evidence>
<comment type="caution">
    <text evidence="10">The sequence shown here is derived from an EMBL/GenBank/DDBJ whole genome shotgun (WGS) entry which is preliminary data.</text>
</comment>
<comment type="subcellular location">
    <subcellularLocation>
        <location evidence="1">Cell membrane</location>
        <topology evidence="1">Multi-pass membrane protein</topology>
    </subcellularLocation>
</comment>
<keyword evidence="7 9" id="KW-0472">Membrane</keyword>
<dbReference type="Pfam" id="PF02653">
    <property type="entry name" value="BPD_transp_2"/>
    <property type="match status" value="1"/>
</dbReference>
<dbReference type="InterPro" id="IPR001851">
    <property type="entry name" value="ABC_transp_permease"/>
</dbReference>
<dbReference type="GO" id="GO:0005886">
    <property type="term" value="C:plasma membrane"/>
    <property type="evidence" value="ECO:0007669"/>
    <property type="project" value="UniProtKB-SubCell"/>
</dbReference>
<gene>
    <name evidence="10" type="ORF">ENV54_04185</name>
</gene>
<reference evidence="10" key="1">
    <citation type="journal article" date="2020" name="mSystems">
        <title>Genome- and Community-Level Interaction Insights into Carbon Utilization and Element Cycling Functions of Hydrothermarchaeota in Hydrothermal Sediment.</title>
        <authorList>
            <person name="Zhou Z."/>
            <person name="Liu Y."/>
            <person name="Xu W."/>
            <person name="Pan J."/>
            <person name="Luo Z.H."/>
            <person name="Li M."/>
        </authorList>
    </citation>
    <scope>NUCLEOTIDE SEQUENCE [LARGE SCALE GENOMIC DNA]</scope>
    <source>
        <strain evidence="10">SpSt-769</strain>
    </source>
</reference>
<feature type="transmembrane region" description="Helical" evidence="9">
    <location>
        <begin position="190"/>
        <end position="213"/>
    </location>
</feature>
<keyword evidence="5" id="KW-0029">Amino-acid transport</keyword>
<evidence type="ECO:0000256" key="2">
    <source>
        <dbReference type="ARBA" id="ARBA00022448"/>
    </source>
</evidence>
<evidence type="ECO:0000256" key="3">
    <source>
        <dbReference type="ARBA" id="ARBA00022475"/>
    </source>
</evidence>
<evidence type="ECO:0000256" key="7">
    <source>
        <dbReference type="ARBA" id="ARBA00023136"/>
    </source>
</evidence>
<evidence type="ECO:0000256" key="6">
    <source>
        <dbReference type="ARBA" id="ARBA00022989"/>
    </source>
</evidence>
<dbReference type="EMBL" id="DTGT01000131">
    <property type="protein sequence ID" value="HGH60480.1"/>
    <property type="molecule type" value="Genomic_DNA"/>
</dbReference>
<feature type="transmembrane region" description="Helical" evidence="9">
    <location>
        <begin position="43"/>
        <end position="61"/>
    </location>
</feature>
<dbReference type="CDD" id="cd06582">
    <property type="entry name" value="TM_PBP1_LivH_like"/>
    <property type="match status" value="1"/>
</dbReference>
<feature type="transmembrane region" description="Helical" evidence="9">
    <location>
        <begin position="98"/>
        <end position="117"/>
    </location>
</feature>
<organism evidence="10">
    <name type="scientific">Desulfomonile tiedjei</name>
    <dbReference type="NCBI Taxonomy" id="2358"/>
    <lineage>
        <taxon>Bacteria</taxon>
        <taxon>Pseudomonadati</taxon>
        <taxon>Thermodesulfobacteriota</taxon>
        <taxon>Desulfomonilia</taxon>
        <taxon>Desulfomonilales</taxon>
        <taxon>Desulfomonilaceae</taxon>
        <taxon>Desulfomonile</taxon>
    </lineage>
</organism>
<feature type="transmembrane region" description="Helical" evidence="9">
    <location>
        <begin position="67"/>
        <end position="86"/>
    </location>
</feature>
<dbReference type="AlphaFoldDB" id="A0A7C4AR67"/>
<dbReference type="InterPro" id="IPR052157">
    <property type="entry name" value="BCAA_transport_permease"/>
</dbReference>
<feature type="transmembrane region" description="Helical" evidence="9">
    <location>
        <begin position="225"/>
        <end position="252"/>
    </location>
</feature>
<evidence type="ECO:0000256" key="9">
    <source>
        <dbReference type="SAM" id="Phobius"/>
    </source>
</evidence>
<name>A0A7C4AR67_9BACT</name>
<keyword evidence="6 9" id="KW-1133">Transmembrane helix</keyword>
<evidence type="ECO:0000313" key="10">
    <source>
        <dbReference type="EMBL" id="HGH60480.1"/>
    </source>
</evidence>
<dbReference type="GO" id="GO:0022857">
    <property type="term" value="F:transmembrane transporter activity"/>
    <property type="evidence" value="ECO:0007669"/>
    <property type="project" value="InterPro"/>
</dbReference>
<sequence>MTASFVAQSLLNGILIGGVYALVAVGLNLIFGVMRIINFAHGSLMMLGMFTTYWLVSLLQVDPYLSIFLVIPILFGVGVCFQQVVIHPIMRAPEHNQLLVTLGVSLFLDNLAVVLWSPDYRVMKTAYADINYYVGDVSVSLVRLLAFVLAVGCTASLYFLLKKTDLGKAIRAASEESEGAELTGINVKKVYLISFGIGSACAGVAGAAVAPFFPVYPYVGNLFTITAFVVIVLGGMGSFVGAFAGGVIIGVADSIGAMLLPAAMKSVISFSLFILILLFKPSGLFGGRIG</sequence>
<feature type="transmembrane region" description="Helical" evidence="9">
    <location>
        <begin position="6"/>
        <end position="31"/>
    </location>
</feature>
<evidence type="ECO:0000256" key="1">
    <source>
        <dbReference type="ARBA" id="ARBA00004651"/>
    </source>
</evidence>
<keyword evidence="2" id="KW-0813">Transport</keyword>
<feature type="transmembrane region" description="Helical" evidence="9">
    <location>
        <begin position="259"/>
        <end position="279"/>
    </location>
</feature>
<proteinExistence type="inferred from homology"/>
<evidence type="ECO:0000256" key="4">
    <source>
        <dbReference type="ARBA" id="ARBA00022692"/>
    </source>
</evidence>
<dbReference type="PANTHER" id="PTHR11795:SF445">
    <property type="entry name" value="AMINO ACID ABC TRANSPORTER PERMEASE PROTEIN"/>
    <property type="match status" value="1"/>
</dbReference>
<dbReference type="GO" id="GO:0006865">
    <property type="term" value="P:amino acid transport"/>
    <property type="evidence" value="ECO:0007669"/>
    <property type="project" value="UniProtKB-KW"/>
</dbReference>
<protein>
    <submittedName>
        <fullName evidence="10">Branched-chain amino acid ABC transporter permease</fullName>
    </submittedName>
</protein>
<comment type="similarity">
    <text evidence="8">Belongs to the binding-protein-dependent transport system permease family. LivHM subfamily.</text>
</comment>
<keyword evidence="3" id="KW-1003">Cell membrane</keyword>
<dbReference type="PANTHER" id="PTHR11795">
    <property type="entry name" value="BRANCHED-CHAIN AMINO ACID TRANSPORT SYSTEM PERMEASE PROTEIN LIVH"/>
    <property type="match status" value="1"/>
</dbReference>
<keyword evidence="4 9" id="KW-0812">Transmembrane</keyword>
<accession>A0A7C4AR67</accession>
<feature type="transmembrane region" description="Helical" evidence="9">
    <location>
        <begin position="137"/>
        <end position="161"/>
    </location>
</feature>
<evidence type="ECO:0000256" key="5">
    <source>
        <dbReference type="ARBA" id="ARBA00022970"/>
    </source>
</evidence>